<name>A0A3S5DZA9_9STRE</name>
<evidence type="ECO:0000256" key="6">
    <source>
        <dbReference type="ARBA" id="ARBA00022692"/>
    </source>
</evidence>
<gene>
    <name evidence="10" type="primary">cbiQ</name>
    <name evidence="9" type="synonym">ecfT</name>
    <name evidence="10" type="ORF">NCTC3166_01954</name>
</gene>
<keyword evidence="4 9" id="KW-0813">Transport</keyword>
<evidence type="ECO:0000256" key="7">
    <source>
        <dbReference type="ARBA" id="ARBA00022989"/>
    </source>
</evidence>
<feature type="transmembrane region" description="Helical" evidence="9">
    <location>
        <begin position="106"/>
        <end position="128"/>
    </location>
</feature>
<dbReference type="PANTHER" id="PTHR33514">
    <property type="entry name" value="PROTEIN ABCI12, CHLOROPLASTIC"/>
    <property type="match status" value="1"/>
</dbReference>
<feature type="transmembrane region" description="Helical" evidence="9">
    <location>
        <begin position="45"/>
        <end position="62"/>
    </location>
</feature>
<evidence type="ECO:0000256" key="5">
    <source>
        <dbReference type="ARBA" id="ARBA00022475"/>
    </source>
</evidence>
<feature type="transmembrane region" description="Helical" evidence="9">
    <location>
        <begin position="69"/>
        <end position="86"/>
    </location>
</feature>
<dbReference type="KEGG" id="svf:NCTC3166_01954"/>
<keyword evidence="8 9" id="KW-0472">Membrane</keyword>
<feature type="transmembrane region" description="Helical" evidence="9">
    <location>
        <begin position="243"/>
        <end position="262"/>
    </location>
</feature>
<comment type="similarity">
    <text evidence="2 9">Belongs to the energy-coupling factor EcfT family.</text>
</comment>
<keyword evidence="5 9" id="KW-1003">Cell membrane</keyword>
<dbReference type="GO" id="GO:0022857">
    <property type="term" value="F:transmembrane transporter activity"/>
    <property type="evidence" value="ECO:0007669"/>
    <property type="project" value="UniProtKB-UniRule"/>
</dbReference>
<accession>A0A3S5DZA9</accession>
<evidence type="ECO:0000256" key="9">
    <source>
        <dbReference type="HAMAP-Rule" id="MF_01461"/>
    </source>
</evidence>
<comment type="subunit">
    <text evidence="9">Forms a stable energy-coupling factor (ECF) transporter complex composed of 2 membrane-embedded substrate-binding proteins (S component), 2 ATP-binding proteins (A component) and 2 transmembrane proteins (T component).</text>
</comment>
<dbReference type="InterPro" id="IPR003339">
    <property type="entry name" value="ABC/ECF_trnsptr_transmembrane"/>
</dbReference>
<sequence>MNSMILGRYVPGNSILHRMDPRAKLLGLFLLIVILFWANNVLTNVLLFLLAFALILSAKIPFRFFINGLKSMVFIIAFTTLFQLFATTGGKTLVQFYFLTVTDKGLAQAGVIFCRFILIVVFSTILTLTTTPLSLADAVEKLLTPFKIIKVPAHEIGLMLSMSLRFVPTLMDDTIRIMNAQRARGVDFGEGNLLQKIRSFIPILIPLFASSFKRADALAIAMEARGYKSGEGRSRYRQLKWQALDSVAILSVVAVGAIIFWLKY</sequence>
<organism evidence="10 11">
    <name type="scientific">Streptococcus viridans</name>
    <dbReference type="NCBI Taxonomy" id="78535"/>
    <lineage>
        <taxon>Bacteria</taxon>
        <taxon>Bacillati</taxon>
        <taxon>Bacillota</taxon>
        <taxon>Bacilli</taxon>
        <taxon>Lactobacillales</taxon>
        <taxon>Streptococcaceae</taxon>
        <taxon>Streptococcus</taxon>
    </lineage>
</organism>
<dbReference type="PANTHER" id="PTHR33514:SF13">
    <property type="entry name" value="PROTEIN ABCI12, CHLOROPLASTIC"/>
    <property type="match status" value="1"/>
</dbReference>
<comment type="subcellular location">
    <subcellularLocation>
        <location evidence="1 9">Cell membrane</location>
        <topology evidence="1 9">Multi-pass membrane protein</topology>
    </subcellularLocation>
</comment>
<dbReference type="EMBL" id="LR134266">
    <property type="protein sequence ID" value="VED68115.1"/>
    <property type="molecule type" value="Genomic_DNA"/>
</dbReference>
<protein>
    <recommendedName>
        <fullName evidence="3 9">Energy-coupling factor transporter transmembrane protein EcfT</fullName>
        <shortName evidence="9">ECF transporter T component EcfT</shortName>
    </recommendedName>
</protein>
<evidence type="ECO:0000313" key="10">
    <source>
        <dbReference type="EMBL" id="VED68115.1"/>
    </source>
</evidence>
<evidence type="ECO:0000256" key="3">
    <source>
        <dbReference type="ARBA" id="ARBA00014042"/>
    </source>
</evidence>
<dbReference type="RefSeq" id="WP_126405008.1">
    <property type="nucleotide sequence ID" value="NZ_LR134266.1"/>
</dbReference>
<evidence type="ECO:0000256" key="8">
    <source>
        <dbReference type="ARBA" id="ARBA00023136"/>
    </source>
</evidence>
<dbReference type="Proteomes" id="UP000270025">
    <property type="component" value="Chromosome"/>
</dbReference>
<keyword evidence="7 9" id="KW-1133">Transmembrane helix</keyword>
<proteinExistence type="inferred from homology"/>
<dbReference type="CDD" id="cd16914">
    <property type="entry name" value="EcfT"/>
    <property type="match status" value="1"/>
</dbReference>
<dbReference type="InterPro" id="IPR024919">
    <property type="entry name" value="EcfT"/>
</dbReference>
<dbReference type="Pfam" id="PF02361">
    <property type="entry name" value="CbiQ"/>
    <property type="match status" value="1"/>
</dbReference>
<dbReference type="HAMAP" id="MF_01461">
    <property type="entry name" value="EcfT"/>
    <property type="match status" value="1"/>
</dbReference>
<comment type="function">
    <text evidence="9">Transmembrane (T) component of an energy-coupling factor (ECF) ABC-transporter complex. Unlike classic ABC transporters this ECF transporter provides the energy necessary to transport a number of different substrates.</text>
</comment>
<evidence type="ECO:0000256" key="1">
    <source>
        <dbReference type="ARBA" id="ARBA00004651"/>
    </source>
</evidence>
<evidence type="ECO:0000313" key="11">
    <source>
        <dbReference type="Proteomes" id="UP000270025"/>
    </source>
</evidence>
<evidence type="ECO:0000256" key="4">
    <source>
        <dbReference type="ARBA" id="ARBA00022448"/>
    </source>
</evidence>
<keyword evidence="6 9" id="KW-0812">Transmembrane</keyword>
<dbReference type="AlphaFoldDB" id="A0A3S5DZA9"/>
<reference evidence="10 11" key="1">
    <citation type="submission" date="2018-12" db="EMBL/GenBank/DDBJ databases">
        <authorList>
            <consortium name="Pathogen Informatics"/>
        </authorList>
    </citation>
    <scope>NUCLEOTIDE SEQUENCE [LARGE SCALE GENOMIC DNA]</scope>
    <source>
        <strain evidence="10 11">NCTC3166</strain>
    </source>
</reference>
<keyword evidence="11" id="KW-1185">Reference proteome</keyword>
<dbReference type="GO" id="GO:0005886">
    <property type="term" value="C:plasma membrane"/>
    <property type="evidence" value="ECO:0007669"/>
    <property type="project" value="UniProtKB-SubCell"/>
</dbReference>
<evidence type="ECO:0000256" key="2">
    <source>
        <dbReference type="ARBA" id="ARBA00005660"/>
    </source>
</evidence>